<organism evidence="3 4">
    <name type="scientific">Streptomyces levis</name>
    <dbReference type="NCBI Taxonomy" id="285566"/>
    <lineage>
        <taxon>Bacteria</taxon>
        <taxon>Bacillati</taxon>
        <taxon>Actinomycetota</taxon>
        <taxon>Actinomycetes</taxon>
        <taxon>Kitasatosporales</taxon>
        <taxon>Streptomycetaceae</taxon>
        <taxon>Streptomyces</taxon>
    </lineage>
</organism>
<evidence type="ECO:0000313" key="3">
    <source>
        <dbReference type="EMBL" id="GAA2517201.1"/>
    </source>
</evidence>
<protein>
    <recommendedName>
        <fullName evidence="5">DUF3618 domain-containing protein</fullName>
    </recommendedName>
</protein>
<keyword evidence="2" id="KW-0812">Transmembrane</keyword>
<dbReference type="Proteomes" id="UP001501095">
    <property type="component" value="Unassembled WGS sequence"/>
</dbReference>
<comment type="caution">
    <text evidence="3">The sequence shown here is derived from an EMBL/GenBank/DDBJ whole genome shotgun (WGS) entry which is preliminary data.</text>
</comment>
<dbReference type="InterPro" id="IPR022062">
    <property type="entry name" value="DUF3618"/>
</dbReference>
<gene>
    <name evidence="3" type="ORF">GCM10010423_06090</name>
</gene>
<dbReference type="RefSeq" id="WP_094054115.1">
    <property type="nucleotide sequence ID" value="NZ_BAAATM010000002.1"/>
</dbReference>
<evidence type="ECO:0000256" key="1">
    <source>
        <dbReference type="SAM" id="MobiDB-lite"/>
    </source>
</evidence>
<name>A0ABN3N9R6_9ACTN</name>
<feature type="transmembrane region" description="Helical" evidence="2">
    <location>
        <begin position="121"/>
        <end position="137"/>
    </location>
</feature>
<feature type="region of interest" description="Disordered" evidence="1">
    <location>
        <begin position="1"/>
        <end position="28"/>
    </location>
</feature>
<reference evidence="3 4" key="1">
    <citation type="journal article" date="2019" name="Int. J. Syst. Evol. Microbiol.">
        <title>The Global Catalogue of Microorganisms (GCM) 10K type strain sequencing project: providing services to taxonomists for standard genome sequencing and annotation.</title>
        <authorList>
            <consortium name="The Broad Institute Genomics Platform"/>
            <consortium name="The Broad Institute Genome Sequencing Center for Infectious Disease"/>
            <person name="Wu L."/>
            <person name="Ma J."/>
        </authorList>
    </citation>
    <scope>NUCLEOTIDE SEQUENCE [LARGE SCALE GENOMIC DNA]</scope>
    <source>
        <strain evidence="3 4">JCM 6924</strain>
    </source>
</reference>
<accession>A0ABN3N9R6</accession>
<sequence>MTQPPHDEPTAGSPEELREQVERTRHELGDTVQELADRADVKARAREKAVAVKEQAGQKAQAWRGQAMAKASDVAHAVEEKLPEPVKQKGAAAAQGAKEKAAQAEQVWQDKAPEQVRDHRAALLAGAGALIVAVLLIRRRRNG</sequence>
<keyword evidence="4" id="KW-1185">Reference proteome</keyword>
<dbReference type="EMBL" id="BAAATM010000002">
    <property type="protein sequence ID" value="GAA2517201.1"/>
    <property type="molecule type" value="Genomic_DNA"/>
</dbReference>
<proteinExistence type="predicted"/>
<keyword evidence="2" id="KW-0472">Membrane</keyword>
<keyword evidence="2" id="KW-1133">Transmembrane helix</keyword>
<evidence type="ECO:0000313" key="4">
    <source>
        <dbReference type="Proteomes" id="UP001501095"/>
    </source>
</evidence>
<evidence type="ECO:0000256" key="2">
    <source>
        <dbReference type="SAM" id="Phobius"/>
    </source>
</evidence>
<evidence type="ECO:0008006" key="5">
    <source>
        <dbReference type="Google" id="ProtNLM"/>
    </source>
</evidence>
<feature type="region of interest" description="Disordered" evidence="1">
    <location>
        <begin position="83"/>
        <end position="113"/>
    </location>
</feature>
<dbReference type="Pfam" id="PF12277">
    <property type="entry name" value="DUF3618"/>
    <property type="match status" value="1"/>
</dbReference>